<evidence type="ECO:0000256" key="1">
    <source>
        <dbReference type="ARBA" id="ARBA00004496"/>
    </source>
</evidence>
<proteinExistence type="predicted"/>
<dbReference type="Proteomes" id="UP000317036">
    <property type="component" value="Unassembled WGS sequence"/>
</dbReference>
<organism evidence="11 12">
    <name type="scientific">Paenibacillus cremeus</name>
    <dbReference type="NCBI Taxonomy" id="2163881"/>
    <lineage>
        <taxon>Bacteria</taxon>
        <taxon>Bacillati</taxon>
        <taxon>Bacillota</taxon>
        <taxon>Bacilli</taxon>
        <taxon>Bacillales</taxon>
        <taxon>Paenibacillaceae</taxon>
        <taxon>Paenibacillus</taxon>
    </lineage>
</organism>
<keyword evidence="3 8" id="KW-0597">Phosphoprotein</keyword>
<comment type="caution">
    <text evidence="11">The sequence shown here is derived from an EMBL/GenBank/DDBJ whole genome shotgun (WGS) entry which is preliminary data.</text>
</comment>
<evidence type="ECO:0000256" key="7">
    <source>
        <dbReference type="ARBA" id="ARBA00023163"/>
    </source>
</evidence>
<dbReference type="Gene3D" id="1.10.10.60">
    <property type="entry name" value="Homeodomain-like"/>
    <property type="match status" value="2"/>
</dbReference>
<feature type="domain" description="Response regulatory" evidence="10">
    <location>
        <begin position="5"/>
        <end position="122"/>
    </location>
</feature>
<keyword evidence="12" id="KW-1185">Reference proteome</keyword>
<evidence type="ECO:0000256" key="8">
    <source>
        <dbReference type="PROSITE-ProRule" id="PRU00169"/>
    </source>
</evidence>
<dbReference type="PANTHER" id="PTHR42713">
    <property type="entry name" value="HISTIDINE KINASE-RELATED"/>
    <property type="match status" value="1"/>
</dbReference>
<sequence>MPLYRTFIVDDEPSIRSGLRMIIPWEEYGIEICGEAANGADALKFIEEHRPDLVICDIRMPVMDGLELIRSVHERGMGTQFVVLSGYDDFRYVKEAIKYHVENYLLKPVNVDELRQTVHQVTKKLESELLRELRDTEGRESIKSNLLNRAVHHQISSYEFKSKLEVVDPRLRLLDSELRVAVIDFYSEGLGGHRSLPPETLQAIQRICATNLDPELAVSFMDYTGRVVVIFTVRDGTPTTKQIQNSLQAIYELSPGGSGVHWLLTVGNTVNSYKNLHVSYQNALHIQQYHFYYREGDVIFYEDIMAKRNPGGVSVTVDYFFIEDALKGGRRSELTGYLEACFERLSLKDTDPGAISTMVMEIVISMLRVLRAAGIPPAEIFDDPNRLLKTVHELRDMQKLQQWLHQKLNAALSALELRSKTTLSRVTKELVAYIDQHYHEDLSLKTLSRELHFNSVYMGRLFRNETGEVFSEYVNRIRIEKSKLHLQSPSSKINDVAKAVGFSNANYYCAIFKELTGMTPTEFRNQ</sequence>
<dbReference type="PRINTS" id="PR00032">
    <property type="entry name" value="HTHARAC"/>
</dbReference>
<keyword evidence="5" id="KW-0805">Transcription regulation</keyword>
<dbReference type="PROSITE" id="PS50110">
    <property type="entry name" value="RESPONSE_REGULATORY"/>
    <property type="match status" value="1"/>
</dbReference>
<gene>
    <name evidence="11" type="ORF">FPZ49_15005</name>
</gene>
<dbReference type="GO" id="GO:0043565">
    <property type="term" value="F:sequence-specific DNA binding"/>
    <property type="evidence" value="ECO:0007669"/>
    <property type="project" value="InterPro"/>
</dbReference>
<dbReference type="GO" id="GO:0000160">
    <property type="term" value="P:phosphorelay signal transduction system"/>
    <property type="evidence" value="ECO:0007669"/>
    <property type="project" value="UniProtKB-KW"/>
</dbReference>
<dbReference type="InterPro" id="IPR051552">
    <property type="entry name" value="HptR"/>
</dbReference>
<feature type="modified residue" description="4-aspartylphosphate" evidence="8">
    <location>
        <position position="57"/>
    </location>
</feature>
<evidence type="ECO:0000313" key="11">
    <source>
        <dbReference type="EMBL" id="TVY09244.1"/>
    </source>
</evidence>
<accession>A0A559KAU2</accession>
<dbReference type="InterPro" id="IPR020449">
    <property type="entry name" value="Tscrpt_reg_AraC-type_HTH"/>
</dbReference>
<dbReference type="EMBL" id="VNJI01000016">
    <property type="protein sequence ID" value="TVY09244.1"/>
    <property type="molecule type" value="Genomic_DNA"/>
</dbReference>
<reference evidence="11 12" key="1">
    <citation type="submission" date="2019-07" db="EMBL/GenBank/DDBJ databases">
        <authorList>
            <person name="Kim J."/>
        </authorList>
    </citation>
    <scope>NUCLEOTIDE SEQUENCE [LARGE SCALE GENOMIC DNA]</scope>
    <source>
        <strain evidence="11 12">JC52</strain>
    </source>
</reference>
<dbReference type="GO" id="GO:0003700">
    <property type="term" value="F:DNA-binding transcription factor activity"/>
    <property type="evidence" value="ECO:0007669"/>
    <property type="project" value="InterPro"/>
</dbReference>
<dbReference type="InterPro" id="IPR018060">
    <property type="entry name" value="HTH_AraC"/>
</dbReference>
<dbReference type="SUPFAM" id="SSF46689">
    <property type="entry name" value="Homeodomain-like"/>
    <property type="match status" value="2"/>
</dbReference>
<dbReference type="SUPFAM" id="SSF52172">
    <property type="entry name" value="CheY-like"/>
    <property type="match status" value="1"/>
</dbReference>
<evidence type="ECO:0000259" key="9">
    <source>
        <dbReference type="PROSITE" id="PS01124"/>
    </source>
</evidence>
<dbReference type="Pfam" id="PF00072">
    <property type="entry name" value="Response_reg"/>
    <property type="match status" value="1"/>
</dbReference>
<evidence type="ECO:0000256" key="6">
    <source>
        <dbReference type="ARBA" id="ARBA00023125"/>
    </source>
</evidence>
<name>A0A559KAU2_9BACL</name>
<dbReference type="SMART" id="SM00448">
    <property type="entry name" value="REC"/>
    <property type="match status" value="1"/>
</dbReference>
<dbReference type="GO" id="GO:0005737">
    <property type="term" value="C:cytoplasm"/>
    <property type="evidence" value="ECO:0007669"/>
    <property type="project" value="UniProtKB-SubCell"/>
</dbReference>
<evidence type="ECO:0000256" key="4">
    <source>
        <dbReference type="ARBA" id="ARBA00023012"/>
    </source>
</evidence>
<evidence type="ECO:0000313" key="12">
    <source>
        <dbReference type="Proteomes" id="UP000317036"/>
    </source>
</evidence>
<evidence type="ECO:0000256" key="2">
    <source>
        <dbReference type="ARBA" id="ARBA00022490"/>
    </source>
</evidence>
<dbReference type="InterPro" id="IPR011006">
    <property type="entry name" value="CheY-like_superfamily"/>
</dbReference>
<evidence type="ECO:0000259" key="10">
    <source>
        <dbReference type="PROSITE" id="PS50110"/>
    </source>
</evidence>
<comment type="subcellular location">
    <subcellularLocation>
        <location evidence="1">Cytoplasm</location>
    </subcellularLocation>
</comment>
<dbReference type="InterPro" id="IPR009057">
    <property type="entry name" value="Homeodomain-like_sf"/>
</dbReference>
<feature type="domain" description="HTH araC/xylS-type" evidence="9">
    <location>
        <begin position="428"/>
        <end position="526"/>
    </location>
</feature>
<dbReference type="Pfam" id="PF12833">
    <property type="entry name" value="HTH_18"/>
    <property type="match status" value="1"/>
</dbReference>
<dbReference type="Gene3D" id="3.40.50.2300">
    <property type="match status" value="1"/>
</dbReference>
<protein>
    <submittedName>
        <fullName evidence="11">Response regulator transcription factor</fullName>
    </submittedName>
</protein>
<keyword evidence="2" id="KW-0963">Cytoplasm</keyword>
<dbReference type="AlphaFoldDB" id="A0A559KAU2"/>
<dbReference type="PROSITE" id="PS01124">
    <property type="entry name" value="HTH_ARAC_FAMILY_2"/>
    <property type="match status" value="1"/>
</dbReference>
<evidence type="ECO:0000256" key="3">
    <source>
        <dbReference type="ARBA" id="ARBA00022553"/>
    </source>
</evidence>
<keyword evidence="7" id="KW-0804">Transcription</keyword>
<dbReference type="SMART" id="SM00342">
    <property type="entry name" value="HTH_ARAC"/>
    <property type="match status" value="1"/>
</dbReference>
<dbReference type="PANTHER" id="PTHR42713:SF3">
    <property type="entry name" value="TRANSCRIPTIONAL REGULATORY PROTEIN HPTR"/>
    <property type="match status" value="1"/>
</dbReference>
<keyword evidence="4" id="KW-0902">Two-component regulatory system</keyword>
<dbReference type="InterPro" id="IPR001789">
    <property type="entry name" value="Sig_transdc_resp-reg_receiver"/>
</dbReference>
<keyword evidence="6" id="KW-0238">DNA-binding</keyword>
<evidence type="ECO:0000256" key="5">
    <source>
        <dbReference type="ARBA" id="ARBA00023015"/>
    </source>
</evidence>
<dbReference type="OrthoDB" id="342399at2"/>
<dbReference type="CDD" id="cd17536">
    <property type="entry name" value="REC_YesN-like"/>
    <property type="match status" value="1"/>
</dbReference>